<feature type="chain" id="PRO_5043009874" description="DUF4198 domain-containing protein" evidence="1">
    <location>
        <begin position="21"/>
        <end position="270"/>
    </location>
</feature>
<accession>A0AAN0RGY3</accession>
<name>A0AAN0RGY3_9RHOB</name>
<proteinExistence type="predicted"/>
<evidence type="ECO:0000313" key="2">
    <source>
        <dbReference type="EMBL" id="AII85995.1"/>
    </source>
</evidence>
<evidence type="ECO:0008006" key="4">
    <source>
        <dbReference type="Google" id="ProtNLM"/>
    </source>
</evidence>
<dbReference type="AlphaFoldDB" id="A0AAN0RGY3"/>
<organism evidence="2 3">
    <name type="scientific">Planktomarina temperata RCA23</name>
    <dbReference type="NCBI Taxonomy" id="666509"/>
    <lineage>
        <taxon>Bacteria</taxon>
        <taxon>Pseudomonadati</taxon>
        <taxon>Pseudomonadota</taxon>
        <taxon>Alphaproteobacteria</taxon>
        <taxon>Rhodobacterales</taxon>
        <taxon>Paracoccaceae</taxon>
        <taxon>Planktomarina</taxon>
    </lineage>
</organism>
<keyword evidence="1" id="KW-0732">Signal</keyword>
<dbReference type="RefSeq" id="WP_044048856.1">
    <property type="nucleotide sequence ID" value="NZ_CP003984.1"/>
</dbReference>
<dbReference type="EMBL" id="CP003984">
    <property type="protein sequence ID" value="AII85995.1"/>
    <property type="molecule type" value="Genomic_DNA"/>
</dbReference>
<evidence type="ECO:0000256" key="1">
    <source>
        <dbReference type="SAM" id="SignalP"/>
    </source>
</evidence>
<gene>
    <name evidence="2" type="ORF">RCA23_c04360</name>
</gene>
<sequence>MFKRSFKLLFALVFAGPIYAHEFWISPVDFEVDVQSPIAAHFRVGQEFKGGSHSYLSRYTTRHELHQGGAILEMSPREGDRPAMQYPGLEDGLAVLVHETTDSTLTYREFDKFVNFIKHKDFEGLPEAHLARGLPEVGFVESYRRFAKSLIAVGSGVGQDRPVGLEIEIVALSNPYTEDLSEGMAVQVLLNAAPRADVQVEVFSRPAGTKEPAGIQLYRTDADGIARFPVRTGHDYMIDNVALRPVEPTNTDDPVWHSLWANLTFAVPAD</sequence>
<dbReference type="InterPro" id="IPR019613">
    <property type="entry name" value="DUF4198"/>
</dbReference>
<dbReference type="Proteomes" id="UP000028680">
    <property type="component" value="Chromosome"/>
</dbReference>
<dbReference type="KEGG" id="ptp:RCA23_c04360"/>
<protein>
    <recommendedName>
        <fullName evidence="4">DUF4198 domain-containing protein</fullName>
    </recommendedName>
</protein>
<evidence type="ECO:0000313" key="3">
    <source>
        <dbReference type="Proteomes" id="UP000028680"/>
    </source>
</evidence>
<dbReference type="Pfam" id="PF10670">
    <property type="entry name" value="DUF4198"/>
    <property type="match status" value="1"/>
</dbReference>
<keyword evidence="3" id="KW-1185">Reference proteome</keyword>
<reference evidence="2 3" key="1">
    <citation type="journal article" date="2014" name="ISME J.">
        <title>Adaptation of an abundant Roseobacter RCA organism to pelagic systems revealed by genomic and transcriptomic analyses.</title>
        <authorList>
            <person name="Voget S."/>
            <person name="Wemheuer B."/>
            <person name="Brinkhoff T."/>
            <person name="Vollmers J."/>
            <person name="Dietrich S."/>
            <person name="Giebel H.A."/>
            <person name="Beardsley C."/>
            <person name="Sardemann C."/>
            <person name="Bakenhus I."/>
            <person name="Billerbeck S."/>
            <person name="Daniel R."/>
            <person name="Simon M."/>
        </authorList>
    </citation>
    <scope>NUCLEOTIDE SEQUENCE [LARGE SCALE GENOMIC DNA]</scope>
    <source>
        <strain evidence="2 3">RCA23</strain>
    </source>
</reference>
<feature type="signal peptide" evidence="1">
    <location>
        <begin position="1"/>
        <end position="20"/>
    </location>
</feature>